<evidence type="ECO:0000256" key="1">
    <source>
        <dbReference type="SAM" id="Phobius"/>
    </source>
</evidence>
<proteinExistence type="predicted"/>
<feature type="transmembrane region" description="Helical" evidence="1">
    <location>
        <begin position="276"/>
        <end position="293"/>
    </location>
</feature>
<dbReference type="EMBL" id="CAEZUT010000031">
    <property type="protein sequence ID" value="CAB4608437.1"/>
    <property type="molecule type" value="Genomic_DNA"/>
</dbReference>
<feature type="transmembrane region" description="Helical" evidence="1">
    <location>
        <begin position="20"/>
        <end position="39"/>
    </location>
</feature>
<name>A0A6J6H421_9ZZZZ</name>
<feature type="transmembrane region" description="Helical" evidence="1">
    <location>
        <begin position="105"/>
        <end position="127"/>
    </location>
</feature>
<organism evidence="2">
    <name type="scientific">freshwater metagenome</name>
    <dbReference type="NCBI Taxonomy" id="449393"/>
    <lineage>
        <taxon>unclassified sequences</taxon>
        <taxon>metagenomes</taxon>
        <taxon>ecological metagenomes</taxon>
    </lineage>
</organism>
<feature type="transmembrane region" description="Helical" evidence="1">
    <location>
        <begin position="45"/>
        <end position="68"/>
    </location>
</feature>
<feature type="transmembrane region" description="Helical" evidence="1">
    <location>
        <begin position="214"/>
        <end position="236"/>
    </location>
</feature>
<dbReference type="InterPro" id="IPR036259">
    <property type="entry name" value="MFS_trans_sf"/>
</dbReference>
<feature type="transmembrane region" description="Helical" evidence="1">
    <location>
        <begin position="139"/>
        <end position="163"/>
    </location>
</feature>
<evidence type="ECO:0000313" key="2">
    <source>
        <dbReference type="EMBL" id="CAB4608437.1"/>
    </source>
</evidence>
<feature type="transmembrane region" description="Helical" evidence="1">
    <location>
        <begin position="169"/>
        <end position="188"/>
    </location>
</feature>
<dbReference type="GO" id="GO:0022857">
    <property type="term" value="F:transmembrane transporter activity"/>
    <property type="evidence" value="ECO:0007669"/>
    <property type="project" value="InterPro"/>
</dbReference>
<gene>
    <name evidence="2" type="ORF">UFOPK1854_00427</name>
    <name evidence="3" type="ORF">UFOPK2252_00203</name>
</gene>
<dbReference type="Pfam" id="PF07690">
    <property type="entry name" value="MFS_1"/>
    <property type="match status" value="1"/>
</dbReference>
<dbReference type="EMBL" id="CAEZWN010000009">
    <property type="protein sequence ID" value="CAB4648892.1"/>
    <property type="molecule type" value="Genomic_DNA"/>
</dbReference>
<keyword evidence="1" id="KW-1133">Transmembrane helix</keyword>
<feature type="transmembrane region" description="Helical" evidence="1">
    <location>
        <begin position="242"/>
        <end position="264"/>
    </location>
</feature>
<accession>A0A6J6H421</accession>
<keyword evidence="1" id="KW-0472">Membrane</keyword>
<protein>
    <submittedName>
        <fullName evidence="2">Unannotated protein</fullName>
    </submittedName>
</protein>
<reference evidence="2" key="1">
    <citation type="submission" date="2020-05" db="EMBL/GenBank/DDBJ databases">
        <authorList>
            <person name="Chiriac C."/>
            <person name="Salcher M."/>
            <person name="Ghai R."/>
            <person name="Kavagutti S V."/>
        </authorList>
    </citation>
    <scope>NUCLEOTIDE SEQUENCE</scope>
</reference>
<feature type="transmembrane region" description="Helical" evidence="1">
    <location>
        <begin position="80"/>
        <end position="99"/>
    </location>
</feature>
<feature type="transmembrane region" description="Helical" evidence="1">
    <location>
        <begin position="362"/>
        <end position="380"/>
    </location>
</feature>
<dbReference type="InterPro" id="IPR011701">
    <property type="entry name" value="MFS"/>
</dbReference>
<dbReference type="AlphaFoldDB" id="A0A6J6H421"/>
<dbReference type="PANTHER" id="PTHR23542:SF1">
    <property type="entry name" value="MAJOR FACILITATOR SUPERFAMILY (MFS) PROFILE DOMAIN-CONTAINING PROTEIN"/>
    <property type="match status" value="1"/>
</dbReference>
<dbReference type="SUPFAM" id="SSF103473">
    <property type="entry name" value="MFS general substrate transporter"/>
    <property type="match status" value="1"/>
</dbReference>
<evidence type="ECO:0000313" key="3">
    <source>
        <dbReference type="EMBL" id="CAB4648892.1"/>
    </source>
</evidence>
<dbReference type="PANTHER" id="PTHR23542">
    <property type="match status" value="1"/>
</dbReference>
<dbReference type="Gene3D" id="1.20.1250.20">
    <property type="entry name" value="MFS general substrate transporter like domains"/>
    <property type="match status" value="1"/>
</dbReference>
<keyword evidence="1" id="KW-0812">Transmembrane</keyword>
<sequence>MSLMERYLVIIRNKSAQYLLIASFPARIAYGMISLSIFFKVQQTTGSIAVAGLATGVNGVAGATTAGLRGTLIDRFGMKIPLRFFAPGYAILIMLFSTGNSKTTLVLFAFILGFSAPPINLSVRPLWKVTVPPDQVRTAYAVDTAVMNSVGVFGPLIATSISLNSSPDIALELCSVLIIIGGLSLSFTPQLRNWVPEKKEAGDLAVWRTPAMQLMMVEGVFIGLGWGAFDIAVPAFATLENVAHRTGFIFAIMAAGNVIGGLLAGSISKKTSSLKAFRRIYGAWFVLSLPLAFTYPGWSMMIVTASMSLMSGGLQVFYFEISEAVRPKGSAVAALGWLWTVEGTFASIGAALGGFISEHYSPRYVLALTTICIGIGFVVFKSGSTLLQAADRVPSDKEDEEAIESNLDTNK</sequence>
<feature type="transmembrane region" description="Helical" evidence="1">
    <location>
        <begin position="331"/>
        <end position="356"/>
    </location>
</feature>